<organism evidence="1 2">
    <name type="scientific">Cellulomonas humilata</name>
    <dbReference type="NCBI Taxonomy" id="144055"/>
    <lineage>
        <taxon>Bacteria</taxon>
        <taxon>Bacillati</taxon>
        <taxon>Actinomycetota</taxon>
        <taxon>Actinomycetes</taxon>
        <taxon>Micrococcales</taxon>
        <taxon>Cellulomonadaceae</taxon>
        <taxon>Cellulomonas</taxon>
    </lineage>
</organism>
<evidence type="ECO:0000313" key="2">
    <source>
        <dbReference type="Proteomes" id="UP001239626"/>
    </source>
</evidence>
<dbReference type="Proteomes" id="UP001239626">
    <property type="component" value="Unassembled WGS sequence"/>
</dbReference>
<dbReference type="SUPFAM" id="SSF56801">
    <property type="entry name" value="Acetyl-CoA synthetase-like"/>
    <property type="match status" value="1"/>
</dbReference>
<name>A0ABU0EDB5_9CELL</name>
<dbReference type="NCBIfam" id="TIGR03089">
    <property type="entry name" value="TIGR03089 family protein"/>
    <property type="match status" value="1"/>
</dbReference>
<proteinExistence type="predicted"/>
<comment type="caution">
    <text evidence="1">The sequence shown here is derived from an EMBL/GenBank/DDBJ whole genome shotgun (WGS) entry which is preliminary data.</text>
</comment>
<dbReference type="InterPro" id="IPR017523">
    <property type="entry name" value="Rv3268"/>
</dbReference>
<evidence type="ECO:0000313" key="1">
    <source>
        <dbReference type="EMBL" id="MDQ0373260.1"/>
    </source>
</evidence>
<reference evidence="1 2" key="1">
    <citation type="submission" date="2023-07" db="EMBL/GenBank/DDBJ databases">
        <title>Sorghum-associated microbial communities from plants grown in Nebraska, USA.</title>
        <authorList>
            <person name="Schachtman D."/>
        </authorList>
    </citation>
    <scope>NUCLEOTIDE SEQUENCE [LARGE SCALE GENOMIC DNA]</scope>
    <source>
        <strain evidence="1 2">BE332</strain>
    </source>
</reference>
<dbReference type="Gene3D" id="3.40.50.12780">
    <property type="entry name" value="N-terminal domain of ligase-like"/>
    <property type="match status" value="1"/>
</dbReference>
<gene>
    <name evidence="1" type="ORF">J2X26_001571</name>
</gene>
<dbReference type="RefSeq" id="WP_307491225.1">
    <property type="nucleotide sequence ID" value="NZ_JAUSVB010000002.1"/>
</dbReference>
<accession>A0ABU0EDB5</accession>
<sequence length="242" mass="25526">MPPTTTADLLRLLTRDPGRPRLTWYGDGGERVELSGAVLENWVNKTANLLVEEFDAEPGTRVRLDLPGHWRTVIWALATWRVGACVSLVPEEADVVVTDRPDASPGATELVAVSLPALARRYDGTLPAGAVDAATAVMTYADALGWTAPAQPDETALVGAETVTHADLLTTAVTPEPGRVLRVAPDRTGTVDLLAVLGTLAGDGSLVLVSPEVGRVLLDDPDRRARLVGTERVTTDLLGTAG</sequence>
<keyword evidence="2" id="KW-1185">Reference proteome</keyword>
<dbReference type="EMBL" id="JAUSVB010000002">
    <property type="protein sequence ID" value="MDQ0373260.1"/>
    <property type="molecule type" value="Genomic_DNA"/>
</dbReference>
<dbReference type="InterPro" id="IPR042099">
    <property type="entry name" value="ANL_N_sf"/>
</dbReference>
<protein>
    <submittedName>
        <fullName evidence="1">Uncharacterized protein (TIGR03089 family)</fullName>
    </submittedName>
</protein>